<evidence type="ECO:0000256" key="1">
    <source>
        <dbReference type="SAM" id="MobiDB-lite"/>
    </source>
</evidence>
<feature type="region of interest" description="Disordered" evidence="1">
    <location>
        <begin position="28"/>
        <end position="85"/>
    </location>
</feature>
<evidence type="ECO:0000313" key="3">
    <source>
        <dbReference type="Proteomes" id="UP000232615"/>
    </source>
</evidence>
<evidence type="ECO:0000313" key="2">
    <source>
        <dbReference type="EMBL" id="AHC55067.1"/>
    </source>
</evidence>
<feature type="compositionally biased region" description="Basic residues" evidence="1">
    <location>
        <begin position="28"/>
        <end position="42"/>
    </location>
</feature>
<feature type="compositionally biased region" description="Basic residues" evidence="1">
    <location>
        <begin position="53"/>
        <end position="68"/>
    </location>
</feature>
<reference evidence="2 3" key="1">
    <citation type="journal article" date="2014" name="Arch. Virol.">
        <title>Complete genome sequence of Tunisvirus, a new member of the proposed family Marseilleviridae.</title>
        <authorList>
            <person name="Aherfi S."/>
            <person name="Boughalmi M."/>
            <person name="Pagnier I."/>
            <person name="Fournous G."/>
            <person name="La Scola B."/>
            <person name="Raoult D."/>
            <person name="Colson P."/>
        </authorList>
    </citation>
    <scope>NUCLEOTIDE SEQUENCE [LARGE SCALE GENOMIC DNA]</scope>
    <source>
        <strain evidence="2 3">U484</strain>
    </source>
</reference>
<organism evidence="2 3">
    <name type="scientific">Tunisvirus fontaine2</name>
    <dbReference type="NCBI Taxonomy" id="1421067"/>
    <lineage>
        <taxon>Viruses</taxon>
        <taxon>Varidnaviria</taxon>
        <taxon>Bamfordvirae</taxon>
        <taxon>Nucleocytoviricota</taxon>
        <taxon>Megaviricetes</taxon>
        <taxon>Pimascovirales</taxon>
        <taxon>Pimascovirales incertae sedis</taxon>
        <taxon>Marseilleviridae</taxon>
        <taxon>Losannavirus</taxon>
        <taxon>Losannavirus tunisense</taxon>
    </lineage>
</organism>
<accession>V9SH18</accession>
<name>V9SH18_9VIRU</name>
<protein>
    <submittedName>
        <fullName evidence="2">Uncharacterized protein</fullName>
    </submittedName>
</protein>
<proteinExistence type="predicted"/>
<dbReference type="Proteomes" id="UP000232615">
    <property type="component" value="Segment"/>
</dbReference>
<gene>
    <name evidence="2" type="ORF">TNS_ORF349</name>
</gene>
<feature type="compositionally biased region" description="Basic and acidic residues" evidence="1">
    <location>
        <begin position="43"/>
        <end position="52"/>
    </location>
</feature>
<dbReference type="EMBL" id="KF483846">
    <property type="protein sequence ID" value="AHC55067.1"/>
    <property type="molecule type" value="Genomic_DNA"/>
</dbReference>
<keyword evidence="3" id="KW-1185">Reference proteome</keyword>
<sequence>MHTSWHDFIQMHSGKGHTMTELAKLYKKKHSGAPRKEQKMKRLLKDYEERAGKAKRKSTKKRASKKSKGGPCRDPATGRYESCSL</sequence>